<dbReference type="Pfam" id="PF13569">
    <property type="entry name" value="DUF4132"/>
    <property type="match status" value="1"/>
</dbReference>
<feature type="region of interest" description="Disordered" evidence="1">
    <location>
        <begin position="817"/>
        <end position="848"/>
    </location>
</feature>
<evidence type="ECO:0000256" key="1">
    <source>
        <dbReference type="SAM" id="MobiDB-lite"/>
    </source>
</evidence>
<dbReference type="InterPro" id="IPR025406">
    <property type="entry name" value="DUF4132"/>
</dbReference>
<feature type="domain" description="DUF4132" evidence="2">
    <location>
        <begin position="839"/>
        <end position="1001"/>
    </location>
</feature>
<sequence length="1134" mass="117302">MPAVLGHVETPPEIAAAPASSPLGLAVAVAVLARRLDRFPESEFDALVDTWVATHGARHVARAVAELAGLYAGAGRTGATALVTWSTPAGPRQAFLRDAWSRFALRLRPHLPAPLTTAPATVVPPTAVSAAVVPGMDEAAAVAPGAAGAAGMAPGAALSEAAPRAAGSGVAASAVSGATGSGVAGASAVGPGAGVAEAAVSGTAEAAAMAEDLAALRSDPRPLRRLTASLLAPAVTAWVDEDCATFAAAGDETMCRLLLPSVRSLDQLDVLLRVVAPQWLFWDEPTISGLAAAIGPAIEPHLTHWLRTEPLTADAVAWTAGVLATFPTDSAFDTLVSRSGERRVRPALAKAIQRFPDLALRRLAEAPATPTIDVLLAAHVRADPARAARLLPALSPPAAARVGAMLRVESAPPAAVPPILATPPWTTTAPATPVVPGLACPDPPAVPGGGPWAAASADALLDRVGPDVAAWMAGWFARSTQTRPVAEQWLRRHPAEAASALIPPALARPVTARRDASAALRFLVRSGHTATVLAAADRYGPAALAGVQALLATDPLHLLPARIPTTPTWADALLLPALRVRSTQPADPVRPADAVPPVDAVLPADATRHFVTMLAMSTLDDPYAGVAVVRQVCDPGSLAEFGWSLYQGWRAAGSPASQRWAFTALGLIGDDSTAARLAPLALAWPAAGELTNARVAVDILTTLSTAPVAPSTPDLNSPTPGLPAADPPSLAGPPSGVGSLGALRQLVRIAGSARGKLKEHAGRRAAEAAATVGLGAEELADRLVPDLDLPADGALTLDYGPRRFTVRLDEQLRPYVLEDPAHHRSDPGRGESRRGELLRRELPKPGVQDDSVLAPAAYARFAELRREARTIAAEQTRRLEVAMVDQRRWSAAGFRDSIVAHPVLRELARRLVWATFSAAGDGPGGAFLAAFRVAEDLTFSDVDDEPFVLAADAVVGIVHPVTLGEGLGAWVRLFADYEIVQPFVQLGRAVHQPAAATSAGSAVRPGEDLAARLGVDGRTTDARRLYVLDRRGWVRAQAGDGGRIRSVTRRVPGGWLVVVDLEPGVFVGRSDGSGEQTVTVRVLHDHPGGRRPQDGGVAPARTAAGVACAACVAPVGLDAVTYSEIARDLQDLVT</sequence>
<evidence type="ECO:0000259" key="2">
    <source>
        <dbReference type="Pfam" id="PF13569"/>
    </source>
</evidence>
<evidence type="ECO:0000313" key="3">
    <source>
        <dbReference type="EMBL" id="GAA1526955.1"/>
    </source>
</evidence>
<feature type="region of interest" description="Disordered" evidence="1">
    <location>
        <begin position="707"/>
        <end position="737"/>
    </location>
</feature>
<comment type="caution">
    <text evidence="3">The sequence shown here is derived from an EMBL/GenBank/DDBJ whole genome shotgun (WGS) entry which is preliminary data.</text>
</comment>
<organism evidence="3 4">
    <name type="scientific">Dactylosporangium maewongense</name>
    <dbReference type="NCBI Taxonomy" id="634393"/>
    <lineage>
        <taxon>Bacteria</taxon>
        <taxon>Bacillati</taxon>
        <taxon>Actinomycetota</taxon>
        <taxon>Actinomycetes</taxon>
        <taxon>Micromonosporales</taxon>
        <taxon>Micromonosporaceae</taxon>
        <taxon>Dactylosporangium</taxon>
    </lineage>
</organism>
<feature type="compositionally biased region" description="Basic and acidic residues" evidence="1">
    <location>
        <begin position="819"/>
        <end position="843"/>
    </location>
</feature>
<proteinExistence type="predicted"/>
<dbReference type="EMBL" id="BAAAQD010000010">
    <property type="protein sequence ID" value="GAA1526955.1"/>
    <property type="molecule type" value="Genomic_DNA"/>
</dbReference>
<name>A0ABN2AUA4_9ACTN</name>
<reference evidence="3 4" key="1">
    <citation type="journal article" date="2019" name="Int. J. Syst. Evol. Microbiol.">
        <title>The Global Catalogue of Microorganisms (GCM) 10K type strain sequencing project: providing services to taxonomists for standard genome sequencing and annotation.</title>
        <authorList>
            <consortium name="The Broad Institute Genomics Platform"/>
            <consortium name="The Broad Institute Genome Sequencing Center for Infectious Disease"/>
            <person name="Wu L."/>
            <person name="Ma J."/>
        </authorList>
    </citation>
    <scope>NUCLEOTIDE SEQUENCE [LARGE SCALE GENOMIC DNA]</scope>
    <source>
        <strain evidence="3 4">JCM 15933</strain>
    </source>
</reference>
<accession>A0ABN2AUA4</accession>
<keyword evidence="4" id="KW-1185">Reference proteome</keyword>
<dbReference type="Proteomes" id="UP001501470">
    <property type="component" value="Unassembled WGS sequence"/>
</dbReference>
<evidence type="ECO:0000313" key="4">
    <source>
        <dbReference type="Proteomes" id="UP001501470"/>
    </source>
</evidence>
<protein>
    <recommendedName>
        <fullName evidence="2">DUF4132 domain-containing protein</fullName>
    </recommendedName>
</protein>
<gene>
    <name evidence="3" type="ORF">GCM10009827_049830</name>
</gene>